<dbReference type="Proteomes" id="UP000192505">
    <property type="component" value="Unassembled WGS sequence"/>
</dbReference>
<dbReference type="NCBIfam" id="TIGR02570">
    <property type="entry name" value="cas7_GSU0053"/>
    <property type="match status" value="1"/>
</dbReference>
<protein>
    <submittedName>
        <fullName evidence="1">Type I-U CRISPR-associated protein Cas7</fullName>
    </submittedName>
</protein>
<reference evidence="1 2" key="1">
    <citation type="submission" date="2017-01" db="EMBL/GenBank/DDBJ databases">
        <title>Novel large sulfur bacteria in the metagenomes of groundwater-fed chemosynthetic microbial mats in the Lake Huron basin.</title>
        <authorList>
            <person name="Sharrar A.M."/>
            <person name="Flood B.E."/>
            <person name="Bailey J.V."/>
            <person name="Jones D.S."/>
            <person name="Biddanda B."/>
            <person name="Ruberg S.A."/>
            <person name="Marcus D.N."/>
            <person name="Dick G.J."/>
        </authorList>
    </citation>
    <scope>NUCLEOTIDE SEQUENCE [LARGE SCALE GENOMIC DNA]</scope>
    <source>
        <strain evidence="1">A7</strain>
    </source>
</reference>
<name>A0A1W9KQF7_9BURK</name>
<proteinExistence type="predicted"/>
<gene>
    <name evidence="1" type="ORF">BWK72_17395</name>
</gene>
<sequence length="383" mass="40971">MATTNLYTALVAATREASAITLRANLIPANALPDDGKFFVLPPTYAEIGHLASPIREDGTHQYILIESTQSWANRLEELLDRHEVGVGALQVSAAGRVLSVNQLPHRVFDALLRDSELAGEPFRVTPLGKSLTEARADSATALLENAPGTLLFGAWDSFAGAKMGAAKWPAALSGQIMGFEVLQTKKAGIRIDPMNIAKDAVTGFKSESRAEGWTIDEARAVKDAKGKPVPLEKASEIGHGHILATLATKGAWVNSIELRSSLSLTRLRRYHFPVAGRITPTADAAAQTYLAALGLWLMHTRLVAGLELRAGAELDATQAEFVLRTPLQADTALQVTQESTEQALQQALAAAKAVGFSFAAPMTFSASERLEKLIQASESLSQ</sequence>
<comment type="caution">
    <text evidence="1">The sequence shown here is derived from an EMBL/GenBank/DDBJ whole genome shotgun (WGS) entry which is preliminary data.</text>
</comment>
<evidence type="ECO:0000313" key="2">
    <source>
        <dbReference type="Proteomes" id="UP000192505"/>
    </source>
</evidence>
<dbReference type="InterPro" id="IPR013403">
    <property type="entry name" value="CRISPR-assoc_prot_Csb1/Cas7u"/>
</dbReference>
<organism evidence="1 2">
    <name type="scientific">Rhodoferax ferrireducens</name>
    <dbReference type="NCBI Taxonomy" id="192843"/>
    <lineage>
        <taxon>Bacteria</taxon>
        <taxon>Pseudomonadati</taxon>
        <taxon>Pseudomonadota</taxon>
        <taxon>Betaproteobacteria</taxon>
        <taxon>Burkholderiales</taxon>
        <taxon>Comamonadaceae</taxon>
        <taxon>Rhodoferax</taxon>
    </lineage>
</organism>
<dbReference type="Pfam" id="PF09617">
    <property type="entry name" value="Cas_GSU0053"/>
    <property type="match status" value="1"/>
</dbReference>
<dbReference type="EMBL" id="MTEI01000017">
    <property type="protein sequence ID" value="OQW86391.1"/>
    <property type="molecule type" value="Genomic_DNA"/>
</dbReference>
<evidence type="ECO:0000313" key="1">
    <source>
        <dbReference type="EMBL" id="OQW86391.1"/>
    </source>
</evidence>
<accession>A0A1W9KQF7</accession>
<dbReference type="AlphaFoldDB" id="A0A1W9KQF7"/>